<evidence type="ECO:0000313" key="3">
    <source>
        <dbReference type="Proteomes" id="UP000322699"/>
    </source>
</evidence>
<keyword evidence="3" id="KW-1185">Reference proteome</keyword>
<dbReference type="Gene3D" id="1.10.1740.10">
    <property type="match status" value="1"/>
</dbReference>
<evidence type="ECO:0000313" key="2">
    <source>
        <dbReference type="EMBL" id="KAA1262029.1"/>
    </source>
</evidence>
<dbReference type="RefSeq" id="WP_068265707.1">
    <property type="nucleotide sequence ID" value="NZ_LWSK01000095.1"/>
</dbReference>
<evidence type="ECO:0000259" key="1">
    <source>
        <dbReference type="Pfam" id="PF07638"/>
    </source>
</evidence>
<sequence length="196" mass="22658">MIEENSVSIWISAVREGDSVAANALWSRYFEQLLQQARHRMSRLPRSVYDEEDAAISTFRVLCEKLREGAYPELAGRDEIWHLLLTMLVRKVNRRAEYEKAEKRQQPVGLTHEHADSIPCLKWNALTAQSAEDCRQLLSLLGDENLERVAIWKLEGFTNDEIATKLNRSRRTVQRMLGLIRETWSAGMPDDENTCN</sequence>
<reference evidence="2 3" key="1">
    <citation type="submission" date="2019-08" db="EMBL/GenBank/DDBJ databases">
        <title>Deep-cultivation of Planctomycetes and their phenomic and genomic characterization uncovers novel biology.</title>
        <authorList>
            <person name="Wiegand S."/>
            <person name="Jogler M."/>
            <person name="Boedeker C."/>
            <person name="Pinto D."/>
            <person name="Vollmers J."/>
            <person name="Rivas-Marin E."/>
            <person name="Kohn T."/>
            <person name="Peeters S.H."/>
            <person name="Heuer A."/>
            <person name="Rast P."/>
            <person name="Oberbeckmann S."/>
            <person name="Bunk B."/>
            <person name="Jeske O."/>
            <person name="Meyerdierks A."/>
            <person name="Storesund J.E."/>
            <person name="Kallscheuer N."/>
            <person name="Luecker S."/>
            <person name="Lage O.M."/>
            <person name="Pohl T."/>
            <person name="Merkel B.J."/>
            <person name="Hornburger P."/>
            <person name="Mueller R.-W."/>
            <person name="Bruemmer F."/>
            <person name="Labrenz M."/>
            <person name="Spormann A.M."/>
            <person name="Op Den Camp H."/>
            <person name="Overmann J."/>
            <person name="Amann R."/>
            <person name="Jetten M.S.M."/>
            <person name="Mascher T."/>
            <person name="Medema M.H."/>
            <person name="Devos D.P."/>
            <person name="Kaster A.-K."/>
            <person name="Ovreas L."/>
            <person name="Rohde M."/>
            <person name="Galperin M.Y."/>
            <person name="Jogler C."/>
        </authorList>
    </citation>
    <scope>NUCLEOTIDE SEQUENCE [LARGE SCALE GENOMIC DNA]</scope>
    <source>
        <strain evidence="2 3">LF1</strain>
    </source>
</reference>
<feature type="domain" description="RNA polymerase sigma-70 ECF-like HTH" evidence="1">
    <location>
        <begin position="5"/>
        <end position="185"/>
    </location>
</feature>
<gene>
    <name evidence="2" type="ORF">LF1_45900</name>
</gene>
<dbReference type="AlphaFoldDB" id="A0A5B1CQ95"/>
<comment type="caution">
    <text evidence="2">The sequence shown here is derived from an EMBL/GenBank/DDBJ whole genome shotgun (WGS) entry which is preliminary data.</text>
</comment>
<accession>A0A5B1CQ95</accession>
<dbReference type="Pfam" id="PF07638">
    <property type="entry name" value="Sigma70_ECF"/>
    <property type="match status" value="1"/>
</dbReference>
<dbReference type="OrthoDB" id="291381at2"/>
<name>A0A5B1CQ95_9BACT</name>
<dbReference type="InterPro" id="IPR053812">
    <property type="entry name" value="HTH_Sigma70_ECF-like"/>
</dbReference>
<organism evidence="2 3">
    <name type="scientific">Rubripirellula obstinata</name>
    <dbReference type="NCBI Taxonomy" id="406547"/>
    <lineage>
        <taxon>Bacteria</taxon>
        <taxon>Pseudomonadati</taxon>
        <taxon>Planctomycetota</taxon>
        <taxon>Planctomycetia</taxon>
        <taxon>Pirellulales</taxon>
        <taxon>Pirellulaceae</taxon>
        <taxon>Rubripirellula</taxon>
    </lineage>
</organism>
<dbReference type="EMBL" id="VRLW01000001">
    <property type="protein sequence ID" value="KAA1262029.1"/>
    <property type="molecule type" value="Genomic_DNA"/>
</dbReference>
<dbReference type="Proteomes" id="UP000322699">
    <property type="component" value="Unassembled WGS sequence"/>
</dbReference>
<proteinExistence type="predicted"/>
<protein>
    <submittedName>
        <fullName evidence="2">ECF sigma factor</fullName>
    </submittedName>
</protein>